<keyword evidence="8" id="KW-1185">Reference proteome</keyword>
<dbReference type="PROSITE" id="PS50118">
    <property type="entry name" value="HMG_BOX_2"/>
    <property type="match status" value="1"/>
</dbReference>
<reference evidence="7 8" key="1">
    <citation type="submission" date="2019-08" db="EMBL/GenBank/DDBJ databases">
        <authorList>
            <person name="Alioto T."/>
            <person name="Alioto T."/>
            <person name="Gomez Garrido J."/>
        </authorList>
    </citation>
    <scope>NUCLEOTIDE SEQUENCE [LARGE SCALE GENOMIC DNA]</scope>
</reference>
<dbReference type="GO" id="GO:0030182">
    <property type="term" value="P:neuron differentiation"/>
    <property type="evidence" value="ECO:0007669"/>
    <property type="project" value="TreeGrafter"/>
</dbReference>
<keyword evidence="2 4" id="KW-0238">DNA-binding</keyword>
<feature type="region of interest" description="Disordered" evidence="5">
    <location>
        <begin position="26"/>
        <end position="72"/>
    </location>
</feature>
<dbReference type="GO" id="GO:0000978">
    <property type="term" value="F:RNA polymerase II cis-regulatory region sequence-specific DNA binding"/>
    <property type="evidence" value="ECO:0007669"/>
    <property type="project" value="TreeGrafter"/>
</dbReference>
<evidence type="ECO:0000256" key="4">
    <source>
        <dbReference type="PROSITE-ProRule" id="PRU00267"/>
    </source>
</evidence>
<feature type="region of interest" description="Disordered" evidence="5">
    <location>
        <begin position="274"/>
        <end position="307"/>
    </location>
</feature>
<evidence type="ECO:0000313" key="7">
    <source>
        <dbReference type="EMBL" id="VVC44740.1"/>
    </source>
</evidence>
<dbReference type="Proteomes" id="UP000325440">
    <property type="component" value="Unassembled WGS sequence"/>
</dbReference>
<evidence type="ECO:0000259" key="6">
    <source>
        <dbReference type="PROSITE" id="PS50118"/>
    </source>
</evidence>
<feature type="compositionally biased region" description="Low complexity" evidence="5">
    <location>
        <begin position="35"/>
        <end position="63"/>
    </location>
</feature>
<dbReference type="Pfam" id="PF00505">
    <property type="entry name" value="HMG_box"/>
    <property type="match status" value="1"/>
</dbReference>
<dbReference type="GO" id="GO:0005634">
    <property type="term" value="C:nucleus"/>
    <property type="evidence" value="ECO:0007669"/>
    <property type="project" value="UniProtKB-SubCell"/>
</dbReference>
<feature type="domain" description="HMG box" evidence="6">
    <location>
        <begin position="74"/>
        <end position="142"/>
    </location>
</feature>
<feature type="compositionally biased region" description="Low complexity" evidence="5">
    <location>
        <begin position="274"/>
        <end position="294"/>
    </location>
</feature>
<dbReference type="EMBL" id="CABPRJ010002386">
    <property type="protein sequence ID" value="VVC44740.1"/>
    <property type="molecule type" value="Genomic_DNA"/>
</dbReference>
<dbReference type="CDD" id="cd22028">
    <property type="entry name" value="HMG-box_SoxA_SoxB_SoxG"/>
    <property type="match status" value="1"/>
</dbReference>
<evidence type="ECO:0000256" key="1">
    <source>
        <dbReference type="ARBA" id="ARBA00004123"/>
    </source>
</evidence>
<accession>A0A5E4NSC7</accession>
<name>A0A5E4NSC7_9HEMI</name>
<sequence>MDGAQQHMQQMQHNYDFMMSHNNLHHHHSRALEQSVSPASSPSAVGIMQQQQQQPQQQPAQQQHPGAAAKSDHIKRPMNAFMVWAKIQRKLIAHENPKMHNSEISKRLGAEWKQLSETEKRPYIDEAKRLRAMHMKEHPDYKYRPRRKPKIQLHQNNNNNSNNNNIINGAHHNTNGMAVAAIQAAVGAQPHHYHHHKPNIHGFPVVSAGAGSAAATSNFANFPMPYFTAGHHPLHTFDGLGAATGYPSTGLMGPYLGATMPTFDPIHLTKLVAQQQAAAQSSAGSPSPSSQMAGSPPPSLPSAADINMNASSADSAPFTHYAACVAVTLGHRPTPNTSAI</sequence>
<dbReference type="GO" id="GO:0001228">
    <property type="term" value="F:DNA-binding transcription activator activity, RNA polymerase II-specific"/>
    <property type="evidence" value="ECO:0007669"/>
    <property type="project" value="TreeGrafter"/>
</dbReference>
<dbReference type="PANTHER" id="PTHR10270">
    <property type="entry name" value="SOX TRANSCRIPTION FACTOR"/>
    <property type="match status" value="1"/>
</dbReference>
<evidence type="ECO:0000256" key="3">
    <source>
        <dbReference type="ARBA" id="ARBA00023242"/>
    </source>
</evidence>
<evidence type="ECO:0000313" key="8">
    <source>
        <dbReference type="Proteomes" id="UP000325440"/>
    </source>
</evidence>
<dbReference type="SUPFAM" id="SSF47095">
    <property type="entry name" value="HMG-box"/>
    <property type="match status" value="1"/>
</dbReference>
<comment type="subcellular location">
    <subcellularLocation>
        <location evidence="1">Nucleus</location>
    </subcellularLocation>
</comment>
<proteinExistence type="predicted"/>
<evidence type="ECO:0000256" key="2">
    <source>
        <dbReference type="ARBA" id="ARBA00023125"/>
    </source>
</evidence>
<dbReference type="InterPro" id="IPR009071">
    <property type="entry name" value="HMG_box_dom"/>
</dbReference>
<organism evidence="7 8">
    <name type="scientific">Cinara cedri</name>
    <dbReference type="NCBI Taxonomy" id="506608"/>
    <lineage>
        <taxon>Eukaryota</taxon>
        <taxon>Metazoa</taxon>
        <taxon>Ecdysozoa</taxon>
        <taxon>Arthropoda</taxon>
        <taxon>Hexapoda</taxon>
        <taxon>Insecta</taxon>
        <taxon>Pterygota</taxon>
        <taxon>Neoptera</taxon>
        <taxon>Paraneoptera</taxon>
        <taxon>Hemiptera</taxon>
        <taxon>Sternorrhyncha</taxon>
        <taxon>Aphidomorpha</taxon>
        <taxon>Aphidoidea</taxon>
        <taxon>Aphididae</taxon>
        <taxon>Lachninae</taxon>
        <taxon>Cinara</taxon>
    </lineage>
</organism>
<dbReference type="AlphaFoldDB" id="A0A5E4NSC7"/>
<gene>
    <name evidence="7" type="ORF">CINCED_3A011281</name>
</gene>
<dbReference type="InterPro" id="IPR050140">
    <property type="entry name" value="SRY-related_HMG-box_TF-like"/>
</dbReference>
<dbReference type="FunFam" id="1.10.30.10:FF:000002">
    <property type="entry name" value="transcription factor Sox-2"/>
    <property type="match status" value="1"/>
</dbReference>
<dbReference type="Gene3D" id="1.10.30.10">
    <property type="entry name" value="High mobility group box domain"/>
    <property type="match status" value="1"/>
</dbReference>
<dbReference type="GO" id="GO:0000122">
    <property type="term" value="P:negative regulation of transcription by RNA polymerase II"/>
    <property type="evidence" value="ECO:0007669"/>
    <property type="project" value="TreeGrafter"/>
</dbReference>
<dbReference type="InterPro" id="IPR036910">
    <property type="entry name" value="HMG_box_dom_sf"/>
</dbReference>
<dbReference type="SMART" id="SM00398">
    <property type="entry name" value="HMG"/>
    <property type="match status" value="1"/>
</dbReference>
<dbReference type="GO" id="GO:0007420">
    <property type="term" value="P:brain development"/>
    <property type="evidence" value="ECO:0007669"/>
    <property type="project" value="TreeGrafter"/>
</dbReference>
<evidence type="ECO:0000256" key="5">
    <source>
        <dbReference type="SAM" id="MobiDB-lite"/>
    </source>
</evidence>
<dbReference type="PANTHER" id="PTHR10270:SF324">
    <property type="entry name" value="SOX DOMAIN-CONTAINING PROTEIN DICHAETE-RELATED"/>
    <property type="match status" value="1"/>
</dbReference>
<feature type="DNA-binding region" description="HMG box" evidence="4">
    <location>
        <begin position="74"/>
        <end position="142"/>
    </location>
</feature>
<dbReference type="OrthoDB" id="6247875at2759"/>
<protein>
    <submittedName>
        <fullName evidence="7">High mobility group box domain</fullName>
    </submittedName>
</protein>
<keyword evidence="3 4" id="KW-0539">Nucleus</keyword>